<evidence type="ECO:0000313" key="2">
    <source>
        <dbReference type="EMBL" id="PXA67001.1"/>
    </source>
</evidence>
<comment type="caution">
    <text evidence="2">The sequence shown here is derived from an EMBL/GenBank/DDBJ whole genome shotgun (WGS) entry which is preliminary data.</text>
</comment>
<sequence length="88" mass="10127">MDEDGAGRIDAWGAESEPRGRGHSVWRELRTGVSARRRTYGRMDKSVLAPDPLVECSRQAAPQKNLLLRKCRNRLDQRRWVHICVLTN</sequence>
<protein>
    <submittedName>
        <fullName evidence="2">Uncharacterized protein</fullName>
    </submittedName>
</protein>
<dbReference type="AlphaFoldDB" id="A0A2V3DWJ9"/>
<gene>
    <name evidence="2" type="ORF">CVS29_05535</name>
</gene>
<proteinExistence type="predicted"/>
<evidence type="ECO:0000256" key="1">
    <source>
        <dbReference type="SAM" id="MobiDB-lite"/>
    </source>
</evidence>
<name>A0A2V3DWJ9_9MICC</name>
<accession>A0A2V3DWJ9</accession>
<organism evidence="2 3">
    <name type="scientific">Arthrobacter psychrochitiniphilus</name>
    <dbReference type="NCBI Taxonomy" id="291045"/>
    <lineage>
        <taxon>Bacteria</taxon>
        <taxon>Bacillati</taxon>
        <taxon>Actinomycetota</taxon>
        <taxon>Actinomycetes</taxon>
        <taxon>Micrococcales</taxon>
        <taxon>Micrococcaceae</taxon>
        <taxon>Arthrobacter</taxon>
    </lineage>
</organism>
<dbReference type="Proteomes" id="UP000246303">
    <property type="component" value="Unassembled WGS sequence"/>
</dbReference>
<keyword evidence="3" id="KW-1185">Reference proteome</keyword>
<evidence type="ECO:0000313" key="3">
    <source>
        <dbReference type="Proteomes" id="UP000246303"/>
    </source>
</evidence>
<dbReference type="EMBL" id="QHLZ01000002">
    <property type="protein sequence ID" value="PXA67001.1"/>
    <property type="molecule type" value="Genomic_DNA"/>
</dbReference>
<reference evidence="2 3" key="1">
    <citation type="submission" date="2018-05" db="EMBL/GenBank/DDBJ databases">
        <title>Genetic diversity of glacier-inhabiting Cryobacterium bacteria in China and description of Cryobacterium mengkeensis sp. nov. and Arthrobacter glacialis sp. nov.</title>
        <authorList>
            <person name="Liu Q."/>
            <person name="Xin Y.-H."/>
        </authorList>
    </citation>
    <scope>NUCLEOTIDE SEQUENCE [LARGE SCALE GENOMIC DNA]</scope>
    <source>
        <strain evidence="2 3">GP3</strain>
    </source>
</reference>
<feature type="region of interest" description="Disordered" evidence="1">
    <location>
        <begin position="1"/>
        <end position="23"/>
    </location>
</feature>